<sequence>MKKQQVKYVDYIDSGNRLIELAMDIAEELLEDPTAEGAAVHVELAKLFFEVGKFQITRPRR</sequence>
<reference evidence="1 2" key="1">
    <citation type="submission" date="2021-04" db="EMBL/GenBank/DDBJ databases">
        <title>Genomics, taxonomy and metabolism of representatives of sulfur bacteria of the genus Thiothrix: Thiothrix fructosivorans QT, Thiothrix unzii A1T and three new species, Thiothrix subterranea sp. nov., Thiothrix litoralis sp. nov. and 'Candidatus Thiothrix anitrata' sp. nov.</title>
        <authorList>
            <person name="Ravin N.V."/>
            <person name="Smolyakov D."/>
            <person name="Rudenko T.S."/>
            <person name="Mardanov A.V."/>
            <person name="Beletsky A.V."/>
            <person name="Markov N.D."/>
            <person name="Fomenkov A.I."/>
            <person name="Roberts R.J."/>
            <person name="Karnachuk O.V."/>
            <person name="Novikov A."/>
            <person name="Grabovich M.Y."/>
        </authorList>
    </citation>
    <scope>NUCLEOTIDE SEQUENCE [LARGE SCALE GENOMIC DNA]</scope>
    <source>
        <strain evidence="1 2">AS</strain>
    </source>
</reference>
<dbReference type="RefSeq" id="WP_210221800.1">
    <property type="nucleotide sequence ID" value="NZ_CP072801.1"/>
</dbReference>
<evidence type="ECO:0000313" key="1">
    <source>
        <dbReference type="EMBL" id="QTR45387.1"/>
    </source>
</evidence>
<keyword evidence="2" id="KW-1185">Reference proteome</keyword>
<accession>A0ABX7WQC7</accession>
<gene>
    <name evidence="1" type="ORF">J9253_15445</name>
</gene>
<dbReference type="EMBL" id="CP072801">
    <property type="protein sequence ID" value="QTR45387.1"/>
    <property type="molecule type" value="Genomic_DNA"/>
</dbReference>
<dbReference type="Proteomes" id="UP000672039">
    <property type="component" value="Chromosome"/>
</dbReference>
<proteinExistence type="predicted"/>
<name>A0ABX7WQC7_9GAMM</name>
<protein>
    <submittedName>
        <fullName evidence="1">Uncharacterized protein</fullName>
    </submittedName>
</protein>
<organism evidence="1 2">
    <name type="scientific">Thiothrix litoralis</name>
    <dbReference type="NCBI Taxonomy" id="2891210"/>
    <lineage>
        <taxon>Bacteria</taxon>
        <taxon>Pseudomonadati</taxon>
        <taxon>Pseudomonadota</taxon>
        <taxon>Gammaproteobacteria</taxon>
        <taxon>Thiotrichales</taxon>
        <taxon>Thiotrichaceae</taxon>
        <taxon>Thiothrix</taxon>
    </lineage>
</organism>
<evidence type="ECO:0000313" key="2">
    <source>
        <dbReference type="Proteomes" id="UP000672039"/>
    </source>
</evidence>